<keyword evidence="2" id="KW-1003">Cell membrane</keyword>
<dbReference type="PANTHER" id="PTHR23513:SF11">
    <property type="entry name" value="STAPHYLOFERRIN A TRANSPORTER"/>
    <property type="match status" value="1"/>
</dbReference>
<evidence type="ECO:0000256" key="6">
    <source>
        <dbReference type="SAM" id="Phobius"/>
    </source>
</evidence>
<proteinExistence type="predicted"/>
<dbReference type="PATRIC" id="fig|1671680.3.peg.2276"/>
<keyword evidence="5 6" id="KW-0472">Membrane</keyword>
<dbReference type="Pfam" id="PF07690">
    <property type="entry name" value="MFS_1"/>
    <property type="match status" value="1"/>
</dbReference>
<sequence length="114" mass="11811">MWAFAILLPFVGVAAQTLMTSANGYVQLSTAPEMRGRVMALYMAIFVGGTPIGAPVIGWVANSYGPRQAMLVGAASGIAAAAIGLGFHLRLRRAARLAAAEAVTGDRAVLRPRA</sequence>
<feature type="domain" description="Major facilitator superfamily (MFS) profile" evidence="7">
    <location>
        <begin position="1"/>
        <end position="114"/>
    </location>
</feature>
<reference evidence="8 9" key="1">
    <citation type="submission" date="2015-08" db="EMBL/GenBank/DDBJ databases">
        <title>Draft Genome Sequence of Rathayibacter sp. Strain VKM Ac-2596 Isolated from Leaf Gall Induced by Plant-Parasitic Nematodes.</title>
        <authorList>
            <person name="Vasilenko O.V."/>
            <person name="Starodumova I.P."/>
            <person name="Tarlachkov S.V."/>
            <person name="Dorofeeva L.V."/>
            <person name="Evtushenko L.I."/>
        </authorList>
    </citation>
    <scope>NUCLEOTIDE SEQUENCE [LARGE SCALE GENOMIC DNA]</scope>
    <source>
        <strain evidence="8 9">VKM Ac-2596</strain>
    </source>
</reference>
<feature type="transmembrane region" description="Helical" evidence="6">
    <location>
        <begin position="39"/>
        <end position="62"/>
    </location>
</feature>
<keyword evidence="9" id="KW-1185">Reference proteome</keyword>
<protein>
    <submittedName>
        <fullName evidence="8">Enterobactin exporter EntS</fullName>
    </submittedName>
</protein>
<comment type="subcellular location">
    <subcellularLocation>
        <location evidence="1">Cell membrane</location>
        <topology evidence="1">Multi-pass membrane protein</topology>
    </subcellularLocation>
</comment>
<evidence type="ECO:0000256" key="3">
    <source>
        <dbReference type="ARBA" id="ARBA00022692"/>
    </source>
</evidence>
<feature type="transmembrane region" description="Helical" evidence="6">
    <location>
        <begin position="69"/>
        <end position="89"/>
    </location>
</feature>
<evidence type="ECO:0000313" key="8">
    <source>
        <dbReference type="EMBL" id="KZX20745.1"/>
    </source>
</evidence>
<dbReference type="Proteomes" id="UP000076717">
    <property type="component" value="Unassembled WGS sequence"/>
</dbReference>
<dbReference type="InterPro" id="IPR011701">
    <property type="entry name" value="MFS"/>
</dbReference>
<dbReference type="InterPro" id="IPR020846">
    <property type="entry name" value="MFS_dom"/>
</dbReference>
<dbReference type="InterPro" id="IPR036259">
    <property type="entry name" value="MFS_trans_sf"/>
</dbReference>
<organism evidence="8 9">
    <name type="scientific">Rathayibacter tanaceti</name>
    <dbReference type="NCBI Taxonomy" id="1671680"/>
    <lineage>
        <taxon>Bacteria</taxon>
        <taxon>Bacillati</taxon>
        <taxon>Actinomycetota</taxon>
        <taxon>Actinomycetes</taxon>
        <taxon>Micrococcales</taxon>
        <taxon>Microbacteriaceae</taxon>
        <taxon>Rathayibacter</taxon>
    </lineage>
</organism>
<evidence type="ECO:0000256" key="2">
    <source>
        <dbReference type="ARBA" id="ARBA00022475"/>
    </source>
</evidence>
<dbReference type="EMBL" id="LIIN01000075">
    <property type="protein sequence ID" value="KZX20745.1"/>
    <property type="molecule type" value="Genomic_DNA"/>
</dbReference>
<evidence type="ECO:0000256" key="1">
    <source>
        <dbReference type="ARBA" id="ARBA00004651"/>
    </source>
</evidence>
<dbReference type="AlphaFoldDB" id="A0A166HK49"/>
<name>A0A166HK49_9MICO</name>
<evidence type="ECO:0000259" key="7">
    <source>
        <dbReference type="PROSITE" id="PS50850"/>
    </source>
</evidence>
<evidence type="ECO:0000256" key="4">
    <source>
        <dbReference type="ARBA" id="ARBA00022989"/>
    </source>
</evidence>
<evidence type="ECO:0000256" key="5">
    <source>
        <dbReference type="ARBA" id="ARBA00023136"/>
    </source>
</evidence>
<keyword evidence="3 6" id="KW-0812">Transmembrane</keyword>
<keyword evidence="4 6" id="KW-1133">Transmembrane helix</keyword>
<dbReference type="PROSITE" id="PS50850">
    <property type="entry name" value="MFS"/>
    <property type="match status" value="1"/>
</dbReference>
<comment type="caution">
    <text evidence="8">The sequence shown here is derived from an EMBL/GenBank/DDBJ whole genome shotgun (WGS) entry which is preliminary data.</text>
</comment>
<dbReference type="Gene3D" id="1.20.1250.20">
    <property type="entry name" value="MFS general substrate transporter like domains"/>
    <property type="match status" value="1"/>
</dbReference>
<accession>A0A166HK49</accession>
<dbReference type="SUPFAM" id="SSF103473">
    <property type="entry name" value="MFS general substrate transporter"/>
    <property type="match status" value="1"/>
</dbReference>
<gene>
    <name evidence="8" type="ORF">ACH61_02136</name>
</gene>
<evidence type="ECO:0000313" key="9">
    <source>
        <dbReference type="Proteomes" id="UP000076717"/>
    </source>
</evidence>
<dbReference type="GO" id="GO:0022857">
    <property type="term" value="F:transmembrane transporter activity"/>
    <property type="evidence" value="ECO:0007669"/>
    <property type="project" value="InterPro"/>
</dbReference>
<dbReference type="GO" id="GO:0005886">
    <property type="term" value="C:plasma membrane"/>
    <property type="evidence" value="ECO:0007669"/>
    <property type="project" value="UniProtKB-SubCell"/>
</dbReference>
<dbReference type="PANTHER" id="PTHR23513">
    <property type="entry name" value="INTEGRAL MEMBRANE EFFLUX PROTEIN-RELATED"/>
    <property type="match status" value="1"/>
</dbReference>